<dbReference type="CDD" id="cd00038">
    <property type="entry name" value="CAP_ED"/>
    <property type="match status" value="1"/>
</dbReference>
<evidence type="ECO:0000259" key="1">
    <source>
        <dbReference type="Pfam" id="PF00027"/>
    </source>
</evidence>
<dbReference type="InterPro" id="IPR014710">
    <property type="entry name" value="RmlC-like_jellyroll"/>
</dbReference>
<name>A0A1T5LQI7_9BACT</name>
<dbReference type="Proteomes" id="UP000190961">
    <property type="component" value="Unassembled WGS sequence"/>
</dbReference>
<dbReference type="RefSeq" id="WP_079688147.1">
    <property type="nucleotide sequence ID" value="NZ_FUZU01000002.1"/>
</dbReference>
<dbReference type="Gene3D" id="2.60.120.10">
    <property type="entry name" value="Jelly Rolls"/>
    <property type="match status" value="1"/>
</dbReference>
<dbReference type="STRING" id="688867.SAMN05660236_3639"/>
<organism evidence="2 3">
    <name type="scientific">Ohtaekwangia koreensis</name>
    <dbReference type="NCBI Taxonomy" id="688867"/>
    <lineage>
        <taxon>Bacteria</taxon>
        <taxon>Pseudomonadati</taxon>
        <taxon>Bacteroidota</taxon>
        <taxon>Cytophagia</taxon>
        <taxon>Cytophagales</taxon>
        <taxon>Fulvivirgaceae</taxon>
        <taxon>Ohtaekwangia</taxon>
    </lineage>
</organism>
<sequence>MSLLLKKHIREIIPALSDQEFEYVMRHFVPVKRQKHQFLIQADDEVKSNYWVVKGCLKLYCLDDDGKEHILQFAMENWWVSDYIALYSRGKSEFYISCIEDSELLSITMDNIDKLCSEMHAMEHFWNVKKRFGYVALQKRIVSLLKNSAEERYNQLLEQYPQLLQRVPKKMIASYLGVSRETLSRFNAGQDVM</sequence>
<gene>
    <name evidence="2" type="ORF">SAMN05660236_3639</name>
</gene>
<protein>
    <submittedName>
        <fullName evidence="2">cAMP-binding domain of CRP or a regulatory subunit of cAMP-dependent protein kinases</fullName>
    </submittedName>
</protein>
<evidence type="ECO:0000313" key="3">
    <source>
        <dbReference type="Proteomes" id="UP000190961"/>
    </source>
</evidence>
<dbReference type="AlphaFoldDB" id="A0A1T5LQI7"/>
<accession>A0A1T5LQI7</accession>
<keyword evidence="2" id="KW-0418">Kinase</keyword>
<reference evidence="2 3" key="1">
    <citation type="submission" date="2017-02" db="EMBL/GenBank/DDBJ databases">
        <authorList>
            <person name="Peterson S.W."/>
        </authorList>
    </citation>
    <scope>NUCLEOTIDE SEQUENCE [LARGE SCALE GENOMIC DNA]</scope>
    <source>
        <strain evidence="2 3">DSM 25262</strain>
    </source>
</reference>
<evidence type="ECO:0000313" key="2">
    <source>
        <dbReference type="EMBL" id="SKC77798.1"/>
    </source>
</evidence>
<feature type="domain" description="Cyclic nucleotide-binding" evidence="1">
    <location>
        <begin position="33"/>
        <end position="117"/>
    </location>
</feature>
<proteinExistence type="predicted"/>
<keyword evidence="2" id="KW-0808">Transferase</keyword>
<dbReference type="InterPro" id="IPR000595">
    <property type="entry name" value="cNMP-bd_dom"/>
</dbReference>
<dbReference type="GO" id="GO:0016301">
    <property type="term" value="F:kinase activity"/>
    <property type="evidence" value="ECO:0007669"/>
    <property type="project" value="UniProtKB-KW"/>
</dbReference>
<dbReference type="OrthoDB" id="1933280at2"/>
<dbReference type="InterPro" id="IPR018490">
    <property type="entry name" value="cNMP-bd_dom_sf"/>
</dbReference>
<dbReference type="SUPFAM" id="SSF51206">
    <property type="entry name" value="cAMP-binding domain-like"/>
    <property type="match status" value="1"/>
</dbReference>
<keyword evidence="3" id="KW-1185">Reference proteome</keyword>
<dbReference type="EMBL" id="FUZU01000002">
    <property type="protein sequence ID" value="SKC77798.1"/>
    <property type="molecule type" value="Genomic_DNA"/>
</dbReference>
<dbReference type="Pfam" id="PF00027">
    <property type="entry name" value="cNMP_binding"/>
    <property type="match status" value="1"/>
</dbReference>